<evidence type="ECO:0000313" key="7">
    <source>
        <dbReference type="EMBL" id="RKP33084.1"/>
    </source>
</evidence>
<gene>
    <name evidence="7" type="ORF">METBISCDRAFT_20953</name>
</gene>
<dbReference type="InterPro" id="IPR031455">
    <property type="entry name" value="Gep5"/>
</dbReference>
<protein>
    <recommendedName>
        <fullName evidence="3 6">Genetic interactor of prohibitin 5, mitochondrial</fullName>
    </recommendedName>
</protein>
<dbReference type="Proteomes" id="UP000268321">
    <property type="component" value="Unassembled WGS sequence"/>
</dbReference>
<organism evidence="7 8">
    <name type="scientific">Metschnikowia bicuspidata</name>
    <dbReference type="NCBI Taxonomy" id="27322"/>
    <lineage>
        <taxon>Eukaryota</taxon>
        <taxon>Fungi</taxon>
        <taxon>Dikarya</taxon>
        <taxon>Ascomycota</taxon>
        <taxon>Saccharomycotina</taxon>
        <taxon>Pichiomycetes</taxon>
        <taxon>Metschnikowiaceae</taxon>
        <taxon>Metschnikowia</taxon>
    </lineage>
</organism>
<sequence>MDALLEHRKFLAFPALLDLVYKYDEPTEPWVEQFRHTKYTAFKRLWPHVHLIDEFGATAHVRLYYAELAKQEPVPGFLLMAELNLADPDCAPLVPLGRTEPGTLAVDALLREFGVFYAFLARNYPALLLGLKLSPLEVTYEPNRFGYPQSVAAREIALRRKVNAMKALLHAHVPLQKTSLDSIIRFIHDEAAHINPHFFRYMVRKREHERATQSVSFYERKYVRHKQLIPDERSIAFHYRRYATRQFYRGADGTYCMSPMRSVYD</sequence>
<comment type="function">
    <text evidence="5 6">Essential for respiratory growth and required for maintenance of mtDNA. Required for cell survival in the absence of prohibitins.</text>
</comment>
<keyword evidence="8" id="KW-1185">Reference proteome</keyword>
<dbReference type="AlphaFoldDB" id="A0A4P9ZIQ5"/>
<dbReference type="GO" id="GO:0005739">
    <property type="term" value="C:mitochondrion"/>
    <property type="evidence" value="ECO:0007669"/>
    <property type="project" value="UniProtKB-SubCell"/>
</dbReference>
<keyword evidence="4 6" id="KW-0496">Mitochondrion</keyword>
<evidence type="ECO:0000256" key="1">
    <source>
        <dbReference type="ARBA" id="ARBA00004173"/>
    </source>
</evidence>
<evidence type="ECO:0000256" key="3">
    <source>
        <dbReference type="ARBA" id="ARBA00018341"/>
    </source>
</evidence>
<dbReference type="EMBL" id="ML004428">
    <property type="protein sequence ID" value="RKP33084.1"/>
    <property type="molecule type" value="Genomic_DNA"/>
</dbReference>
<comment type="subcellular location">
    <subcellularLocation>
        <location evidence="1 6">Mitochondrion</location>
    </subcellularLocation>
</comment>
<name>A0A4P9ZIQ5_9ASCO</name>
<evidence type="ECO:0000313" key="8">
    <source>
        <dbReference type="Proteomes" id="UP000268321"/>
    </source>
</evidence>
<dbReference type="Pfam" id="PF17053">
    <property type="entry name" value="GEP5"/>
    <property type="match status" value="1"/>
</dbReference>
<evidence type="ECO:0000256" key="4">
    <source>
        <dbReference type="ARBA" id="ARBA00023128"/>
    </source>
</evidence>
<comment type="similarity">
    <text evidence="2 6">Belongs to the GEP5 family.</text>
</comment>
<dbReference type="OrthoDB" id="4089888at2759"/>
<evidence type="ECO:0000256" key="6">
    <source>
        <dbReference type="RuleBase" id="RU363007"/>
    </source>
</evidence>
<accession>A0A4P9ZIQ5</accession>
<reference evidence="8" key="1">
    <citation type="journal article" date="2018" name="Nat. Microbiol.">
        <title>Leveraging single-cell genomics to expand the fungal tree of life.</title>
        <authorList>
            <person name="Ahrendt S.R."/>
            <person name="Quandt C.A."/>
            <person name="Ciobanu D."/>
            <person name="Clum A."/>
            <person name="Salamov A."/>
            <person name="Andreopoulos B."/>
            <person name="Cheng J.F."/>
            <person name="Woyke T."/>
            <person name="Pelin A."/>
            <person name="Henrissat B."/>
            <person name="Reynolds N.K."/>
            <person name="Benny G.L."/>
            <person name="Smith M.E."/>
            <person name="James T.Y."/>
            <person name="Grigoriev I.V."/>
        </authorList>
    </citation>
    <scope>NUCLEOTIDE SEQUENCE [LARGE SCALE GENOMIC DNA]</scope>
    <source>
        <strain evidence="8">Baker2002</strain>
    </source>
</reference>
<evidence type="ECO:0000256" key="2">
    <source>
        <dbReference type="ARBA" id="ARBA00008036"/>
    </source>
</evidence>
<evidence type="ECO:0000256" key="5">
    <source>
        <dbReference type="ARBA" id="ARBA00025061"/>
    </source>
</evidence>
<proteinExistence type="inferred from homology"/>